<reference evidence="2" key="1">
    <citation type="journal article" date="2020" name="MBio">
        <title>Horizontal gene transfer to a defensive symbiont with a reduced genome amongst a multipartite beetle microbiome.</title>
        <authorList>
            <person name="Waterworth S.C."/>
            <person name="Florez L.V."/>
            <person name="Rees E.R."/>
            <person name="Hertweck C."/>
            <person name="Kaltenpoth M."/>
            <person name="Kwan J.C."/>
        </authorList>
    </citation>
    <scope>NUCLEOTIDE SEQUENCE [LARGE SCALE GENOMIC DNA]</scope>
</reference>
<evidence type="ECO:0000313" key="2">
    <source>
        <dbReference type="Proteomes" id="UP000490535"/>
    </source>
</evidence>
<dbReference type="EMBL" id="WNDP01000027">
    <property type="protein sequence ID" value="KAF1026160.1"/>
    <property type="molecule type" value="Genomic_DNA"/>
</dbReference>
<protein>
    <submittedName>
        <fullName evidence="1">Uncharacterized protein</fullName>
    </submittedName>
</protein>
<organism evidence="1 2">
    <name type="scientific">Acinetobacter bereziniae</name>
    <name type="common">Acinetobacter genomosp. 10</name>
    <dbReference type="NCBI Taxonomy" id="106648"/>
    <lineage>
        <taxon>Bacteria</taxon>
        <taxon>Pseudomonadati</taxon>
        <taxon>Pseudomonadota</taxon>
        <taxon>Gammaproteobacteria</taxon>
        <taxon>Moraxellales</taxon>
        <taxon>Moraxellaceae</taxon>
        <taxon>Acinetobacter</taxon>
    </lineage>
</organism>
<evidence type="ECO:0000313" key="1">
    <source>
        <dbReference type="EMBL" id="KAF1026160.1"/>
    </source>
</evidence>
<sequence length="132" mass="15068">MISATNGYDVANRQALRDKWDVSGFLKSKKVTKEKKPKIIQDINLNKNKCKKADVDAKNERLKIQRPVLERAKKVFGKTPWKNLSDAVDGIVTSSYLGCISRGVYSISNPNTWARIENAVIQREKEFENEKN</sequence>
<name>A0A833PG78_ACIBZ</name>
<dbReference type="AlphaFoldDB" id="A0A833PG78"/>
<accession>A0A833PG78</accession>
<proteinExistence type="predicted"/>
<dbReference type="Proteomes" id="UP000490535">
    <property type="component" value="Unassembled WGS sequence"/>
</dbReference>
<gene>
    <name evidence="1" type="ORF">GAK29_01422</name>
</gene>
<comment type="caution">
    <text evidence="1">The sequence shown here is derived from an EMBL/GenBank/DDBJ whole genome shotgun (WGS) entry which is preliminary data.</text>
</comment>